<dbReference type="EMBL" id="JXRA01000093">
    <property type="protein sequence ID" value="KIO75580.1"/>
    <property type="molecule type" value="Genomic_DNA"/>
</dbReference>
<keyword evidence="2" id="KW-1185">Reference proteome</keyword>
<dbReference type="Proteomes" id="UP000032049">
    <property type="component" value="Unassembled WGS sequence"/>
</dbReference>
<comment type="caution">
    <text evidence="1">The sequence shown here is derived from an EMBL/GenBank/DDBJ whole genome shotgun (WGS) entry which is preliminary data.</text>
</comment>
<reference evidence="1 2" key="1">
    <citation type="submission" date="2015-01" db="EMBL/GenBank/DDBJ databases">
        <title>Draft genome sequence of Pedobacter sp. NL19 isolated from sludge of an effluent treatment pond in an abandoned uranium mine.</title>
        <authorList>
            <person name="Santos T."/>
            <person name="Caetano T."/>
            <person name="Covas C."/>
            <person name="Cruz A."/>
            <person name="Mendo S."/>
        </authorList>
    </citation>
    <scope>NUCLEOTIDE SEQUENCE [LARGE SCALE GENOMIC DNA]</scope>
    <source>
        <strain evidence="1 2">NL19</strain>
    </source>
</reference>
<dbReference type="AlphaFoldDB" id="A0A0D0GHH1"/>
<dbReference type="RefSeq" id="WP_041884630.1">
    <property type="nucleotide sequence ID" value="NZ_CP157278.1"/>
</dbReference>
<evidence type="ECO:0000313" key="1">
    <source>
        <dbReference type="EMBL" id="KIO75580.1"/>
    </source>
</evidence>
<sequence>MAEEIKPITTEDLVKSQASYKGNSQSDLVEIEIIKDGSFYVKGDKDSVHPTTAAIMKAKGLIKTYKGEKSDKAE</sequence>
<name>A0A0D0GHH1_9SPHI</name>
<evidence type="ECO:0000313" key="2">
    <source>
        <dbReference type="Proteomes" id="UP000032049"/>
    </source>
</evidence>
<accession>A0A0D0GHH1</accession>
<protein>
    <submittedName>
        <fullName evidence="1">Uncharacterized protein</fullName>
    </submittedName>
</protein>
<gene>
    <name evidence="1" type="ORF">TH53_19775</name>
</gene>
<dbReference type="STRING" id="1503925.TH53_19775"/>
<proteinExistence type="predicted"/>
<organism evidence="1 2">
    <name type="scientific">Pedobacter lusitanus</name>
    <dbReference type="NCBI Taxonomy" id="1503925"/>
    <lineage>
        <taxon>Bacteria</taxon>
        <taxon>Pseudomonadati</taxon>
        <taxon>Bacteroidota</taxon>
        <taxon>Sphingobacteriia</taxon>
        <taxon>Sphingobacteriales</taxon>
        <taxon>Sphingobacteriaceae</taxon>
        <taxon>Pedobacter</taxon>
    </lineage>
</organism>